<protein>
    <recommendedName>
        <fullName evidence="2">histidine kinase</fullName>
        <ecNumber evidence="2">2.7.13.3</ecNumber>
    </recommendedName>
</protein>
<evidence type="ECO:0000256" key="6">
    <source>
        <dbReference type="SAM" id="Phobius"/>
    </source>
</evidence>
<dbReference type="GO" id="GO:0000160">
    <property type="term" value="P:phosphorelay signal transduction system"/>
    <property type="evidence" value="ECO:0007669"/>
    <property type="project" value="UniProtKB-KW"/>
</dbReference>
<feature type="transmembrane region" description="Helical" evidence="6">
    <location>
        <begin position="74"/>
        <end position="91"/>
    </location>
</feature>
<sequence length="455" mass="49867">MSDYGFAFAMLPLAFLAVICTASGLRAAYVCRVPGDASVWFEGTAVLLACDLLLDCLDMRAAAVHIAVRGLHPLLLIPALGLSFAGLWHLCRREMRTIIKGRCIAQAALLFAAVVLALGALSNHFPWSTPMAALLLIVRWRFLWQRTRAERERIREGLDTLPEGILFAHGDGRIVLANLSMLDFMEGIAGVQFRNAEAFWQCLEAIAGKRVSAKASGTLIFRFRHSAWLLRRKAMKGGCIEITASNVTELDAVTRELEAKNAVLAEQAAETKRLLQSAVEQERLKTLEKVRVRVHDIMGSRISMLQRLLTAPEPLEAAKLVPTVDMVLEEIWLEEESPQELLEDLIRAYEAFGVKVQLTGQLPAQRTTALAFVEILREAATNGICHGHADTVEVTLSETGLRIADNGCGAPPDFHPGSGLSAIIRRVKLLGAHMTISPQPSFTLTIEGVCPAPRD</sequence>
<evidence type="ECO:0000313" key="8">
    <source>
        <dbReference type="EMBL" id="CUN86097.1"/>
    </source>
</evidence>
<dbReference type="EC" id="2.7.13.3" evidence="2"/>
<comment type="catalytic activity">
    <reaction evidence="1">
        <text>ATP + protein L-histidine = ADP + protein N-phospho-L-histidine.</text>
        <dbReference type="EC" id="2.7.13.3"/>
    </reaction>
</comment>
<proteinExistence type="predicted"/>
<dbReference type="InterPro" id="IPR036890">
    <property type="entry name" value="HATPase_C_sf"/>
</dbReference>
<evidence type="ECO:0000256" key="5">
    <source>
        <dbReference type="ARBA" id="ARBA00023012"/>
    </source>
</evidence>
<dbReference type="AlphaFoldDB" id="A0A174ACE9"/>
<accession>A0A174ACE9</accession>
<dbReference type="eggNOG" id="COG4585">
    <property type="taxonomic scope" value="Bacteria"/>
</dbReference>
<name>A0A174ACE9_9FIRM</name>
<dbReference type="InterPro" id="IPR003594">
    <property type="entry name" value="HATPase_dom"/>
</dbReference>
<organism evidence="8 9">
    <name type="scientific">Mitsuokella jalaludinii</name>
    <dbReference type="NCBI Taxonomy" id="187979"/>
    <lineage>
        <taxon>Bacteria</taxon>
        <taxon>Bacillati</taxon>
        <taxon>Bacillota</taxon>
        <taxon>Negativicutes</taxon>
        <taxon>Selenomonadales</taxon>
        <taxon>Selenomonadaceae</taxon>
        <taxon>Mitsuokella</taxon>
    </lineage>
</organism>
<gene>
    <name evidence="8" type="ORF">ERS852385_01545</name>
</gene>
<keyword evidence="6" id="KW-0812">Transmembrane</keyword>
<reference evidence="8 9" key="1">
    <citation type="submission" date="2015-09" db="EMBL/GenBank/DDBJ databases">
        <authorList>
            <consortium name="Pathogen Informatics"/>
        </authorList>
    </citation>
    <scope>NUCLEOTIDE SEQUENCE [LARGE SCALE GENOMIC DNA]</scope>
    <source>
        <strain evidence="8 9">2789STDY5608828</strain>
    </source>
</reference>
<keyword evidence="3" id="KW-0808">Transferase</keyword>
<dbReference type="InterPro" id="IPR050482">
    <property type="entry name" value="Sensor_HK_TwoCompSys"/>
</dbReference>
<dbReference type="OrthoDB" id="9781904at2"/>
<dbReference type="STRING" id="187979.ERS852385_01545"/>
<keyword evidence="6" id="KW-1133">Transmembrane helix</keyword>
<evidence type="ECO:0000256" key="2">
    <source>
        <dbReference type="ARBA" id="ARBA00012438"/>
    </source>
</evidence>
<evidence type="ECO:0000313" key="9">
    <source>
        <dbReference type="Proteomes" id="UP000095546"/>
    </source>
</evidence>
<feature type="domain" description="Histidine kinase/HSP90-like ATPase" evidence="7">
    <location>
        <begin position="371"/>
        <end position="440"/>
    </location>
</feature>
<keyword evidence="6" id="KW-0472">Membrane</keyword>
<dbReference type="SUPFAM" id="SSF55874">
    <property type="entry name" value="ATPase domain of HSP90 chaperone/DNA topoisomerase II/histidine kinase"/>
    <property type="match status" value="1"/>
</dbReference>
<evidence type="ECO:0000256" key="4">
    <source>
        <dbReference type="ARBA" id="ARBA00022777"/>
    </source>
</evidence>
<evidence type="ECO:0000259" key="7">
    <source>
        <dbReference type="Pfam" id="PF02518"/>
    </source>
</evidence>
<dbReference type="PANTHER" id="PTHR24421:SF10">
    <property type="entry name" value="NITRATE_NITRITE SENSOR PROTEIN NARQ"/>
    <property type="match status" value="1"/>
</dbReference>
<dbReference type="Gene3D" id="3.30.565.10">
    <property type="entry name" value="Histidine kinase-like ATPase, C-terminal domain"/>
    <property type="match status" value="1"/>
</dbReference>
<dbReference type="GO" id="GO:0004673">
    <property type="term" value="F:protein histidine kinase activity"/>
    <property type="evidence" value="ECO:0007669"/>
    <property type="project" value="UniProtKB-EC"/>
</dbReference>
<dbReference type="CDD" id="cd16917">
    <property type="entry name" value="HATPase_UhpB-NarQ-NarX-like"/>
    <property type="match status" value="1"/>
</dbReference>
<feature type="transmembrane region" description="Helical" evidence="6">
    <location>
        <begin position="103"/>
        <end position="121"/>
    </location>
</feature>
<dbReference type="RefSeq" id="WP_051652221.1">
    <property type="nucleotide sequence ID" value="NZ_CABIWZ010000010.1"/>
</dbReference>
<dbReference type="Pfam" id="PF02518">
    <property type="entry name" value="HATPase_c"/>
    <property type="match status" value="1"/>
</dbReference>
<dbReference type="EMBL" id="CYYU01000010">
    <property type="protein sequence ID" value="CUN86097.1"/>
    <property type="molecule type" value="Genomic_DNA"/>
</dbReference>
<keyword evidence="5" id="KW-0902">Two-component regulatory system</keyword>
<dbReference type="PANTHER" id="PTHR24421">
    <property type="entry name" value="NITRATE/NITRITE SENSOR PROTEIN NARX-RELATED"/>
    <property type="match status" value="1"/>
</dbReference>
<evidence type="ECO:0000256" key="1">
    <source>
        <dbReference type="ARBA" id="ARBA00000085"/>
    </source>
</evidence>
<keyword evidence="4 8" id="KW-0418">Kinase</keyword>
<dbReference type="Proteomes" id="UP000095546">
    <property type="component" value="Unassembled WGS sequence"/>
</dbReference>
<evidence type="ECO:0000256" key="3">
    <source>
        <dbReference type="ARBA" id="ARBA00022679"/>
    </source>
</evidence>
<keyword evidence="9" id="KW-1185">Reference proteome</keyword>